<sequence length="283" mass="30203">MTFGPLVSTTWLADTLGAEDMVIFDASAYLPSEPQNAQVEYAAAHIPGARFFDIEALSDPDTALPHMAPSQGRFARMVSELGVSNNSRIVVYDQKGLFSAARVWWMFRLFGHDQVAVLDGGLPKWRAENRSLDSGQAAPVAPAHFNASLRTGLLRGLGDLKANLVSGAEHVLDARAAARFEGRVPEPRVGLAAGHIPGSANLPFNELLEADQTFKSPEALRERFIQAGVDGTRTVVTSCGSGLTAAVLLLGMAVACLPDGALYDGSWTEWGGREDTPKATNTI</sequence>
<keyword evidence="3 10" id="KW-0808">Transferase</keyword>
<dbReference type="InterPro" id="IPR036873">
    <property type="entry name" value="Rhodanese-like_dom_sf"/>
</dbReference>
<evidence type="ECO:0000259" key="9">
    <source>
        <dbReference type="PROSITE" id="PS50206"/>
    </source>
</evidence>
<dbReference type="PROSITE" id="PS00380">
    <property type="entry name" value="RHODANESE_1"/>
    <property type="match status" value="1"/>
</dbReference>
<dbReference type="PANTHER" id="PTHR11364">
    <property type="entry name" value="THIOSULFATE SULFERTANSFERASE"/>
    <property type="match status" value="1"/>
</dbReference>
<dbReference type="SMART" id="SM00450">
    <property type="entry name" value="RHOD"/>
    <property type="match status" value="2"/>
</dbReference>
<dbReference type="OrthoDB" id="9781034at2"/>
<dbReference type="FunFam" id="3.40.250.10:FF:000001">
    <property type="entry name" value="Sulfurtransferase"/>
    <property type="match status" value="1"/>
</dbReference>
<evidence type="ECO:0000256" key="4">
    <source>
        <dbReference type="ARBA" id="ARBA00022737"/>
    </source>
</evidence>
<dbReference type="PANTHER" id="PTHR11364:SF27">
    <property type="entry name" value="SULFURTRANSFERASE"/>
    <property type="match status" value="1"/>
</dbReference>
<evidence type="ECO:0000256" key="2">
    <source>
        <dbReference type="ARBA" id="ARBA00022490"/>
    </source>
</evidence>
<dbReference type="InterPro" id="IPR001763">
    <property type="entry name" value="Rhodanese-like_dom"/>
</dbReference>
<dbReference type="Proteomes" id="UP000316905">
    <property type="component" value="Unassembled WGS sequence"/>
</dbReference>
<evidence type="ECO:0000313" key="11">
    <source>
        <dbReference type="Proteomes" id="UP000316905"/>
    </source>
</evidence>
<evidence type="ECO:0000313" key="10">
    <source>
        <dbReference type="EMBL" id="TWI58333.1"/>
    </source>
</evidence>
<comment type="subcellular location">
    <subcellularLocation>
        <location evidence="1">Cytoplasm</location>
    </subcellularLocation>
</comment>
<dbReference type="GO" id="GO:0004792">
    <property type="term" value="F:thiosulfate-cyanide sulfurtransferase activity"/>
    <property type="evidence" value="ECO:0007669"/>
    <property type="project" value="InterPro"/>
</dbReference>
<comment type="caution">
    <text evidence="10">The sequence shown here is derived from an EMBL/GenBank/DDBJ whole genome shotgun (WGS) entry which is preliminary data.</text>
</comment>
<dbReference type="FunFam" id="3.40.250.10:FF:000015">
    <property type="entry name" value="Sulfurtransferase"/>
    <property type="match status" value="1"/>
</dbReference>
<keyword evidence="10" id="KW-0670">Pyruvate</keyword>
<dbReference type="Gene3D" id="3.40.250.10">
    <property type="entry name" value="Rhodanese-like domain"/>
    <property type="match status" value="2"/>
</dbReference>
<dbReference type="PROSITE" id="PS50206">
    <property type="entry name" value="RHODANESE_3"/>
    <property type="match status" value="2"/>
</dbReference>
<gene>
    <name evidence="10" type="ORF">IQ22_00037</name>
</gene>
<evidence type="ECO:0000256" key="1">
    <source>
        <dbReference type="ARBA" id="ARBA00004496"/>
    </source>
</evidence>
<dbReference type="InterPro" id="IPR045078">
    <property type="entry name" value="TST/MPST-like"/>
</dbReference>
<dbReference type="SUPFAM" id="SSF52821">
    <property type="entry name" value="Rhodanese/Cell cycle control phosphatase"/>
    <property type="match status" value="2"/>
</dbReference>
<keyword evidence="2" id="KW-0963">Cytoplasm</keyword>
<dbReference type="InterPro" id="IPR001307">
    <property type="entry name" value="Thiosulphate_STrfase_CS"/>
</dbReference>
<evidence type="ECO:0000256" key="7">
    <source>
        <dbReference type="ARBA" id="ARBA00070833"/>
    </source>
</evidence>
<evidence type="ECO:0000256" key="8">
    <source>
        <dbReference type="ARBA" id="ARBA00078354"/>
    </source>
</evidence>
<dbReference type="AlphaFoldDB" id="A0A562QNU0"/>
<dbReference type="GO" id="GO:0005737">
    <property type="term" value="C:cytoplasm"/>
    <property type="evidence" value="ECO:0007669"/>
    <property type="project" value="UniProtKB-SubCell"/>
</dbReference>
<keyword evidence="4" id="KW-0677">Repeat</keyword>
<dbReference type="CDD" id="cd01449">
    <property type="entry name" value="TST_Repeat_2"/>
    <property type="match status" value="1"/>
</dbReference>
<organism evidence="10 11">
    <name type="scientific">Pseudomonas duriflava</name>
    <dbReference type="NCBI Taxonomy" id="459528"/>
    <lineage>
        <taxon>Bacteria</taxon>
        <taxon>Pseudomonadati</taxon>
        <taxon>Pseudomonadota</taxon>
        <taxon>Gammaproteobacteria</taxon>
        <taxon>Pseudomonadales</taxon>
        <taxon>Pseudomonadaceae</taxon>
        <taxon>Pseudomonas</taxon>
    </lineage>
</organism>
<evidence type="ECO:0000256" key="5">
    <source>
        <dbReference type="ARBA" id="ARBA00051793"/>
    </source>
</evidence>
<dbReference type="GO" id="GO:0016784">
    <property type="term" value="F:3-mercaptopyruvate sulfurtransferase activity"/>
    <property type="evidence" value="ECO:0007669"/>
    <property type="project" value="UniProtKB-EC"/>
</dbReference>
<comment type="catalytic activity">
    <reaction evidence="5">
        <text>2-oxo-3-sulfanylpropanoate + [thioredoxin]-dithiol = [thioredoxin]-disulfide + hydrogen sulfide + pyruvate + H(+)</text>
        <dbReference type="Rhea" id="RHEA:21740"/>
        <dbReference type="Rhea" id="RHEA-COMP:10698"/>
        <dbReference type="Rhea" id="RHEA-COMP:10700"/>
        <dbReference type="ChEBI" id="CHEBI:15361"/>
        <dbReference type="ChEBI" id="CHEBI:15378"/>
        <dbReference type="ChEBI" id="CHEBI:29919"/>
        <dbReference type="ChEBI" id="CHEBI:29950"/>
        <dbReference type="ChEBI" id="CHEBI:50058"/>
        <dbReference type="ChEBI" id="CHEBI:57678"/>
        <dbReference type="EC" id="2.8.1.2"/>
    </reaction>
    <physiologicalReaction direction="left-to-right" evidence="5">
        <dbReference type="Rhea" id="RHEA:21741"/>
    </physiologicalReaction>
</comment>
<dbReference type="EC" id="2.8.1.2" evidence="6"/>
<evidence type="ECO:0000256" key="6">
    <source>
        <dbReference type="ARBA" id="ARBA00066832"/>
    </source>
</evidence>
<dbReference type="RefSeq" id="WP_145136233.1">
    <property type="nucleotide sequence ID" value="NZ_VLKY01000001.1"/>
</dbReference>
<keyword evidence="11" id="KW-1185">Reference proteome</keyword>
<accession>A0A562QNU0</accession>
<evidence type="ECO:0000256" key="3">
    <source>
        <dbReference type="ARBA" id="ARBA00022679"/>
    </source>
</evidence>
<dbReference type="NCBIfam" id="NF008557">
    <property type="entry name" value="PRK11493.1"/>
    <property type="match status" value="1"/>
</dbReference>
<dbReference type="CDD" id="cd01448">
    <property type="entry name" value="TST_Repeat_1"/>
    <property type="match status" value="1"/>
</dbReference>
<name>A0A562QNU0_9PSED</name>
<dbReference type="EMBL" id="VLKY01000001">
    <property type="protein sequence ID" value="TWI58333.1"/>
    <property type="molecule type" value="Genomic_DNA"/>
</dbReference>
<dbReference type="Pfam" id="PF00581">
    <property type="entry name" value="Rhodanese"/>
    <property type="match status" value="2"/>
</dbReference>
<protein>
    <recommendedName>
        <fullName evidence="7">3-mercaptopyruvate sulfurtransferase</fullName>
        <ecNumber evidence="6">2.8.1.2</ecNumber>
    </recommendedName>
    <alternativeName>
        <fullName evidence="8">Rhodanese-like protein</fullName>
    </alternativeName>
</protein>
<proteinExistence type="predicted"/>
<reference evidence="10 11" key="1">
    <citation type="journal article" date="2015" name="Stand. Genomic Sci.">
        <title>Genomic Encyclopedia of Bacterial and Archaeal Type Strains, Phase III: the genomes of soil and plant-associated and newly described type strains.</title>
        <authorList>
            <person name="Whitman W.B."/>
            <person name="Woyke T."/>
            <person name="Klenk H.P."/>
            <person name="Zhou Y."/>
            <person name="Lilburn T.G."/>
            <person name="Beck B.J."/>
            <person name="De Vos P."/>
            <person name="Vandamme P."/>
            <person name="Eisen J.A."/>
            <person name="Garrity G."/>
            <person name="Hugenholtz P."/>
            <person name="Kyrpides N.C."/>
        </authorList>
    </citation>
    <scope>NUCLEOTIDE SEQUENCE [LARGE SCALE GENOMIC DNA]</scope>
    <source>
        <strain evidence="10 11">CGMCC 1.6858</strain>
    </source>
</reference>
<feature type="domain" description="Rhodanese" evidence="9">
    <location>
        <begin position="165"/>
        <end position="279"/>
    </location>
</feature>
<feature type="domain" description="Rhodanese" evidence="9">
    <location>
        <begin position="17"/>
        <end position="134"/>
    </location>
</feature>